<feature type="domain" description="DC1" evidence="2">
    <location>
        <begin position="39"/>
        <end position="87"/>
    </location>
</feature>
<dbReference type="InterPro" id="IPR046349">
    <property type="entry name" value="C1-like_sf"/>
</dbReference>
<proteinExistence type="predicted"/>
<sequence>MACKEVALSGWVYLCKLCNNGAFSLHVSCSQMPRLIHHPSHAIHPLSLLPRPPYSAGYFNCDACGRRGDGFSYHCEVCKLDLDAACASLEPVVRHEAHPRLLPSLPRQVFPLRRV</sequence>
<reference evidence="3 4" key="1">
    <citation type="submission" date="2021-07" db="EMBL/GenBank/DDBJ databases">
        <title>The Aristolochia fimbriata genome: insights into angiosperm evolution, floral development and chemical biosynthesis.</title>
        <authorList>
            <person name="Jiao Y."/>
        </authorList>
    </citation>
    <scope>NUCLEOTIDE SEQUENCE [LARGE SCALE GENOMIC DNA]</scope>
    <source>
        <strain evidence="3">IBCAS-2021</strain>
        <tissue evidence="3">Leaf</tissue>
    </source>
</reference>
<dbReference type="InterPro" id="IPR004146">
    <property type="entry name" value="DC1"/>
</dbReference>
<evidence type="ECO:0000256" key="1">
    <source>
        <dbReference type="ARBA" id="ARBA00022737"/>
    </source>
</evidence>
<dbReference type="EMBL" id="JAINDJ010000007">
    <property type="protein sequence ID" value="KAG9442530.1"/>
    <property type="molecule type" value="Genomic_DNA"/>
</dbReference>
<evidence type="ECO:0000259" key="2">
    <source>
        <dbReference type="Pfam" id="PF03107"/>
    </source>
</evidence>
<comment type="caution">
    <text evidence="3">The sequence shown here is derived from an EMBL/GenBank/DDBJ whole genome shotgun (WGS) entry which is preliminary data.</text>
</comment>
<dbReference type="PANTHER" id="PTHR46288:SF80">
    <property type="entry name" value="CYSTEINE_HISTIDINE-RICH C1 DOMAIN FAMILY PROTEIN"/>
    <property type="match status" value="1"/>
</dbReference>
<dbReference type="PANTHER" id="PTHR46288">
    <property type="entry name" value="PHORBOL-ESTER/DAG-TYPE DOMAIN-CONTAINING PROTEIN"/>
    <property type="match status" value="1"/>
</dbReference>
<dbReference type="SUPFAM" id="SSF57889">
    <property type="entry name" value="Cysteine-rich domain"/>
    <property type="match status" value="1"/>
</dbReference>
<dbReference type="Proteomes" id="UP000825729">
    <property type="component" value="Unassembled WGS sequence"/>
</dbReference>
<name>A0AAV7E0X0_ARIFI</name>
<keyword evidence="1" id="KW-0677">Repeat</keyword>
<gene>
    <name evidence="3" type="ORF">H6P81_018384</name>
</gene>
<accession>A0AAV7E0X0</accession>
<organism evidence="3 4">
    <name type="scientific">Aristolochia fimbriata</name>
    <name type="common">White veined hardy Dutchman's pipe vine</name>
    <dbReference type="NCBI Taxonomy" id="158543"/>
    <lineage>
        <taxon>Eukaryota</taxon>
        <taxon>Viridiplantae</taxon>
        <taxon>Streptophyta</taxon>
        <taxon>Embryophyta</taxon>
        <taxon>Tracheophyta</taxon>
        <taxon>Spermatophyta</taxon>
        <taxon>Magnoliopsida</taxon>
        <taxon>Magnoliidae</taxon>
        <taxon>Piperales</taxon>
        <taxon>Aristolochiaceae</taxon>
        <taxon>Aristolochia</taxon>
    </lineage>
</organism>
<dbReference type="Pfam" id="PF03107">
    <property type="entry name" value="C1_2"/>
    <property type="match status" value="1"/>
</dbReference>
<protein>
    <recommendedName>
        <fullName evidence="2">DC1 domain-containing protein</fullName>
    </recommendedName>
</protein>
<keyword evidence="4" id="KW-1185">Reference proteome</keyword>
<dbReference type="AlphaFoldDB" id="A0AAV7E0X0"/>
<evidence type="ECO:0000313" key="4">
    <source>
        <dbReference type="Proteomes" id="UP000825729"/>
    </source>
</evidence>
<evidence type="ECO:0000313" key="3">
    <source>
        <dbReference type="EMBL" id="KAG9442530.1"/>
    </source>
</evidence>